<dbReference type="GO" id="GO:0001228">
    <property type="term" value="F:DNA-binding transcription activator activity, RNA polymerase II-specific"/>
    <property type="evidence" value="ECO:0007669"/>
    <property type="project" value="TreeGrafter"/>
</dbReference>
<gene>
    <name evidence="7" type="ORF">PENANT_c018G02686</name>
</gene>
<dbReference type="Gene3D" id="4.10.240.10">
    <property type="entry name" value="Zn(2)-C6 fungal-type DNA-binding domain"/>
    <property type="match status" value="1"/>
</dbReference>
<feature type="domain" description="Zn(2)-C6 fungal-type" evidence="6">
    <location>
        <begin position="162"/>
        <end position="185"/>
    </location>
</feature>
<evidence type="ECO:0000313" key="7">
    <source>
        <dbReference type="EMBL" id="OQD83050.1"/>
    </source>
</evidence>
<name>A0A1V6Q1A3_9EURO</name>
<organism evidence="7 8">
    <name type="scientific">Penicillium antarcticum</name>
    <dbReference type="NCBI Taxonomy" id="416450"/>
    <lineage>
        <taxon>Eukaryota</taxon>
        <taxon>Fungi</taxon>
        <taxon>Dikarya</taxon>
        <taxon>Ascomycota</taxon>
        <taxon>Pezizomycotina</taxon>
        <taxon>Eurotiomycetes</taxon>
        <taxon>Eurotiomycetidae</taxon>
        <taxon>Eurotiales</taxon>
        <taxon>Aspergillaceae</taxon>
        <taxon>Penicillium</taxon>
    </lineage>
</organism>
<keyword evidence="3" id="KW-0804">Transcription</keyword>
<dbReference type="InterPro" id="IPR001138">
    <property type="entry name" value="Zn2Cys6_DnaBD"/>
</dbReference>
<dbReference type="GO" id="GO:0003677">
    <property type="term" value="F:DNA binding"/>
    <property type="evidence" value="ECO:0007669"/>
    <property type="project" value="UniProtKB-KW"/>
</dbReference>
<sequence>MSIISAQYFVKQSLFRNHYTVTLAGDRHLYHVQNSKLTPGKPDLAFHKSTDANGPIAGIVKFRHFSNDAEIGLGDPKHGAKQVLHREGFLKKAHWFRVALKDGAQTFTWKRTHSLGRGSECYKLVEGSSQAVVAIFSAGSLMKRNGNLEIYAPLGEEFYMMCDETRPSCSNCAKRHAECEYESSTSLLWANEEASRSRASGSESGHQELGTSPTSTGTDSLGLLSHLSNASSIPSPALNIHDLELMMQWCNTTYHTLSRNEHTDPVWRNIVPEEALSHPFLMHGILAVSALHLARTGPDQSNRASYLNRAVAHQNQALALFRELLGDVNENNAKAMFAFAGIVVIYTFGFPHTPDAQDAWACVDDLYQVLILTRGVQQVIYAPRDYRDFLRDSNFGPILQVDEVRGVIPDEANTALRRLYEANDACAGADQEVYRLAIENLEEMLSWVYGGIRANTIAGRWAIRLPGRFMECLREREPLALVMLAHYGVLLTYLQHRWCFDEWCVRVAKAVWAILDDQWRPLVLWAMKETLGVDFLERL</sequence>
<evidence type="ECO:0000259" key="6">
    <source>
        <dbReference type="Pfam" id="PF00172"/>
    </source>
</evidence>
<keyword evidence="8" id="KW-1185">Reference proteome</keyword>
<dbReference type="PANTHER" id="PTHR47784:SF5">
    <property type="entry name" value="STEROL UPTAKE CONTROL PROTEIN 2"/>
    <property type="match status" value="1"/>
</dbReference>
<evidence type="ECO:0000256" key="3">
    <source>
        <dbReference type="ARBA" id="ARBA00023163"/>
    </source>
</evidence>
<dbReference type="InterPro" id="IPR053157">
    <property type="entry name" value="Sterol_Uptake_Regulator"/>
</dbReference>
<evidence type="ECO:0000256" key="1">
    <source>
        <dbReference type="ARBA" id="ARBA00023015"/>
    </source>
</evidence>
<keyword evidence="4" id="KW-0539">Nucleus</keyword>
<reference evidence="8" key="1">
    <citation type="journal article" date="2017" name="Nat. Microbiol.">
        <title>Global analysis of biosynthetic gene clusters reveals vast potential of secondary metabolite production in Penicillium species.</title>
        <authorList>
            <person name="Nielsen J.C."/>
            <person name="Grijseels S."/>
            <person name="Prigent S."/>
            <person name="Ji B."/>
            <person name="Dainat J."/>
            <person name="Nielsen K.F."/>
            <person name="Frisvad J.C."/>
            <person name="Workman M."/>
            <person name="Nielsen J."/>
        </authorList>
    </citation>
    <scope>NUCLEOTIDE SEQUENCE [LARGE SCALE GENOMIC DNA]</scope>
    <source>
        <strain evidence="8">IBT 31811</strain>
    </source>
</reference>
<dbReference type="STRING" id="416450.A0A1V6Q1A3"/>
<evidence type="ECO:0000256" key="4">
    <source>
        <dbReference type="ARBA" id="ARBA00023242"/>
    </source>
</evidence>
<dbReference type="CDD" id="cd00067">
    <property type="entry name" value="GAL4"/>
    <property type="match status" value="1"/>
</dbReference>
<evidence type="ECO:0000256" key="2">
    <source>
        <dbReference type="ARBA" id="ARBA00023125"/>
    </source>
</evidence>
<dbReference type="PANTHER" id="PTHR47784">
    <property type="entry name" value="STEROL UPTAKE CONTROL PROTEIN 2"/>
    <property type="match status" value="1"/>
</dbReference>
<dbReference type="EMBL" id="MDYN01000018">
    <property type="protein sequence ID" value="OQD83050.1"/>
    <property type="molecule type" value="Genomic_DNA"/>
</dbReference>
<proteinExistence type="predicted"/>
<dbReference type="AlphaFoldDB" id="A0A1V6Q1A3"/>
<dbReference type="InterPro" id="IPR036864">
    <property type="entry name" value="Zn2-C6_fun-type_DNA-bd_sf"/>
</dbReference>
<keyword evidence="1" id="KW-0805">Transcription regulation</keyword>
<dbReference type="OrthoDB" id="4937900at2759"/>
<protein>
    <recommendedName>
        <fullName evidence="6">Zn(2)-C6 fungal-type domain-containing protein</fullName>
    </recommendedName>
</protein>
<dbReference type="GO" id="GO:0008270">
    <property type="term" value="F:zinc ion binding"/>
    <property type="evidence" value="ECO:0007669"/>
    <property type="project" value="InterPro"/>
</dbReference>
<feature type="compositionally biased region" description="Polar residues" evidence="5">
    <location>
        <begin position="209"/>
        <end position="219"/>
    </location>
</feature>
<dbReference type="Proteomes" id="UP000191672">
    <property type="component" value="Unassembled WGS sequence"/>
</dbReference>
<feature type="region of interest" description="Disordered" evidence="5">
    <location>
        <begin position="192"/>
        <end position="220"/>
    </location>
</feature>
<comment type="caution">
    <text evidence="7">The sequence shown here is derived from an EMBL/GenBank/DDBJ whole genome shotgun (WGS) entry which is preliminary data.</text>
</comment>
<accession>A0A1V6Q1A3</accession>
<evidence type="ECO:0000256" key="5">
    <source>
        <dbReference type="SAM" id="MobiDB-lite"/>
    </source>
</evidence>
<dbReference type="InterPro" id="IPR021858">
    <property type="entry name" value="Fun_TF"/>
</dbReference>
<evidence type="ECO:0000313" key="8">
    <source>
        <dbReference type="Proteomes" id="UP000191672"/>
    </source>
</evidence>
<dbReference type="Pfam" id="PF11951">
    <property type="entry name" value="Fungal_trans_2"/>
    <property type="match status" value="1"/>
</dbReference>
<dbReference type="Pfam" id="PF00172">
    <property type="entry name" value="Zn_clus"/>
    <property type="match status" value="1"/>
</dbReference>
<keyword evidence="2" id="KW-0238">DNA-binding</keyword>